<sequence>MYREPYYCSPVSGCTPYYQSPCGYSGGYPYDYRYPPPPYYPPLYNEPPMYGRYRRNNWNEFGGGFLGSLVGCCAGYLLCCCIEDALDFDCC</sequence>
<keyword evidence="1" id="KW-0946">Virion</keyword>
<keyword evidence="2" id="KW-1185">Reference proteome</keyword>
<evidence type="ECO:0000313" key="2">
    <source>
        <dbReference type="Proteomes" id="UP000230423"/>
    </source>
</evidence>
<gene>
    <name evidence="1" type="ORF">TELCIR_08051</name>
</gene>
<dbReference type="EMBL" id="KZ346393">
    <property type="protein sequence ID" value="PIO70102.1"/>
    <property type="molecule type" value="Genomic_DNA"/>
</dbReference>
<organism evidence="1 2">
    <name type="scientific">Teladorsagia circumcincta</name>
    <name type="common">Brown stomach worm</name>
    <name type="synonym">Ostertagia circumcincta</name>
    <dbReference type="NCBI Taxonomy" id="45464"/>
    <lineage>
        <taxon>Eukaryota</taxon>
        <taxon>Metazoa</taxon>
        <taxon>Ecdysozoa</taxon>
        <taxon>Nematoda</taxon>
        <taxon>Chromadorea</taxon>
        <taxon>Rhabditida</taxon>
        <taxon>Rhabditina</taxon>
        <taxon>Rhabditomorpha</taxon>
        <taxon>Strongyloidea</taxon>
        <taxon>Trichostrongylidae</taxon>
        <taxon>Teladorsagia</taxon>
    </lineage>
</organism>
<name>A0A2G9UK41_TELCI</name>
<protein>
    <submittedName>
        <fullName evidence="1">Spore coat protein T family protein</fullName>
    </submittedName>
</protein>
<proteinExistence type="predicted"/>
<keyword evidence="1" id="KW-0167">Capsid protein</keyword>
<reference evidence="1 2" key="1">
    <citation type="submission" date="2015-09" db="EMBL/GenBank/DDBJ databases">
        <title>Draft genome of the parasitic nematode Teladorsagia circumcincta isolate WARC Sus (inbred).</title>
        <authorList>
            <person name="Mitreva M."/>
        </authorList>
    </citation>
    <scope>NUCLEOTIDE SEQUENCE [LARGE SCALE GENOMIC DNA]</scope>
    <source>
        <strain evidence="1 2">S</strain>
    </source>
</reference>
<dbReference type="AlphaFoldDB" id="A0A2G9UK41"/>
<accession>A0A2G9UK41</accession>
<dbReference type="Proteomes" id="UP000230423">
    <property type="component" value="Unassembled WGS sequence"/>
</dbReference>
<evidence type="ECO:0000313" key="1">
    <source>
        <dbReference type="EMBL" id="PIO70102.1"/>
    </source>
</evidence>